<keyword evidence="3" id="KW-1185">Reference proteome</keyword>
<gene>
    <name evidence="2" type="ORF">Cantr_07769</name>
</gene>
<evidence type="ECO:0000313" key="2">
    <source>
        <dbReference type="EMBL" id="RCK59034.1"/>
    </source>
</evidence>
<evidence type="ECO:0000313" key="3">
    <source>
        <dbReference type="Proteomes" id="UP000253472"/>
    </source>
</evidence>
<feature type="region of interest" description="Disordered" evidence="1">
    <location>
        <begin position="132"/>
        <end position="159"/>
    </location>
</feature>
<evidence type="ECO:0000256" key="1">
    <source>
        <dbReference type="SAM" id="MobiDB-lite"/>
    </source>
</evidence>
<comment type="caution">
    <text evidence="2">The sequence shown here is derived from an EMBL/GenBank/DDBJ whole genome shotgun (WGS) entry which is preliminary data.</text>
</comment>
<organism evidence="2 3">
    <name type="scientific">Candida viswanathii</name>
    <dbReference type="NCBI Taxonomy" id="5486"/>
    <lineage>
        <taxon>Eukaryota</taxon>
        <taxon>Fungi</taxon>
        <taxon>Dikarya</taxon>
        <taxon>Ascomycota</taxon>
        <taxon>Saccharomycotina</taxon>
        <taxon>Pichiomycetes</taxon>
        <taxon>Debaryomycetaceae</taxon>
        <taxon>Candida/Lodderomyces clade</taxon>
        <taxon>Candida</taxon>
    </lineage>
</organism>
<dbReference type="AlphaFoldDB" id="A0A367XZM0"/>
<accession>A0A367XZM0</accession>
<reference evidence="2 3" key="1">
    <citation type="submission" date="2018-06" db="EMBL/GenBank/DDBJ databases">
        <title>Whole genome sequencing of Candida tropicalis (genome annotated by CSBL at Korea University).</title>
        <authorList>
            <person name="Ahn J."/>
        </authorList>
    </citation>
    <scope>NUCLEOTIDE SEQUENCE [LARGE SCALE GENOMIC DNA]</scope>
    <source>
        <strain evidence="2 3">ATCC 20962</strain>
    </source>
</reference>
<protein>
    <submittedName>
        <fullName evidence="2">Uncharacterized protein</fullName>
    </submittedName>
</protein>
<proteinExistence type="predicted"/>
<dbReference type="EMBL" id="QLNQ01000027">
    <property type="protein sequence ID" value="RCK59034.1"/>
    <property type="molecule type" value="Genomic_DNA"/>
</dbReference>
<sequence length="188" mass="21453">MVKIVSKIIPGFLFLMCFGFFKFIKGSSPVQQKGIEKFNDYNDVLDNLQEYLALKVTYPYRIVVGEGKGRVKYTSGPPGLTKFDLIKLEYNSMISKRPDGKWVNRLYESGNDSSDDLVFDDLFASKFKKAERNNDDANTSQDNQQDNEVEYEPPLTDNEVLERYTNDLKGKAGELSQKSKRIMCAQDG</sequence>
<name>A0A367XZM0_9ASCO</name>
<dbReference type="Proteomes" id="UP000253472">
    <property type="component" value="Unassembled WGS sequence"/>
</dbReference>